<gene>
    <name evidence="12" type="ORF">SAMN05216167_11777</name>
</gene>
<dbReference type="SUPFAM" id="SSF49464">
    <property type="entry name" value="Carboxypeptidase regulatory domain-like"/>
    <property type="match status" value="1"/>
</dbReference>
<feature type="domain" description="TonB-dependent receptor-like beta-barrel" evidence="10">
    <location>
        <begin position="530"/>
        <end position="1082"/>
    </location>
</feature>
<dbReference type="Gene3D" id="2.60.40.1120">
    <property type="entry name" value="Carboxypeptidase-like, regulatory domain"/>
    <property type="match status" value="1"/>
</dbReference>
<evidence type="ECO:0000256" key="5">
    <source>
        <dbReference type="ARBA" id="ARBA00023077"/>
    </source>
</evidence>
<dbReference type="EMBL" id="FOLQ01000017">
    <property type="protein sequence ID" value="SFE67265.1"/>
    <property type="molecule type" value="Genomic_DNA"/>
</dbReference>
<keyword evidence="5 9" id="KW-0798">TonB box</keyword>
<dbReference type="InterPro" id="IPR039426">
    <property type="entry name" value="TonB-dep_rcpt-like"/>
</dbReference>
<dbReference type="InterPro" id="IPR036942">
    <property type="entry name" value="Beta-barrel_TonB_sf"/>
</dbReference>
<dbReference type="GO" id="GO:0009279">
    <property type="term" value="C:cell outer membrane"/>
    <property type="evidence" value="ECO:0007669"/>
    <property type="project" value="UniProtKB-SubCell"/>
</dbReference>
<evidence type="ECO:0000259" key="10">
    <source>
        <dbReference type="Pfam" id="PF00593"/>
    </source>
</evidence>
<organism evidence="12 13">
    <name type="scientific">Spirosoma endophyticum</name>
    <dbReference type="NCBI Taxonomy" id="662367"/>
    <lineage>
        <taxon>Bacteria</taxon>
        <taxon>Pseudomonadati</taxon>
        <taxon>Bacteroidota</taxon>
        <taxon>Cytophagia</taxon>
        <taxon>Cytophagales</taxon>
        <taxon>Cytophagaceae</taxon>
        <taxon>Spirosoma</taxon>
    </lineage>
</organism>
<dbReference type="STRING" id="662367.SAMN05216167_11777"/>
<evidence type="ECO:0000256" key="6">
    <source>
        <dbReference type="ARBA" id="ARBA00023136"/>
    </source>
</evidence>
<evidence type="ECO:0000256" key="1">
    <source>
        <dbReference type="ARBA" id="ARBA00004571"/>
    </source>
</evidence>
<protein>
    <submittedName>
        <fullName evidence="12">TonB-linked outer membrane protein, SusC/RagA family</fullName>
    </submittedName>
</protein>
<evidence type="ECO:0000256" key="3">
    <source>
        <dbReference type="ARBA" id="ARBA00022452"/>
    </source>
</evidence>
<dbReference type="Gene3D" id="2.170.130.10">
    <property type="entry name" value="TonB-dependent receptor, plug domain"/>
    <property type="match status" value="1"/>
</dbReference>
<keyword evidence="7 8" id="KW-0998">Cell outer membrane</keyword>
<name>A0A1I2CGL3_9BACT</name>
<evidence type="ECO:0000256" key="7">
    <source>
        <dbReference type="ARBA" id="ARBA00023237"/>
    </source>
</evidence>
<reference evidence="12 13" key="1">
    <citation type="submission" date="2016-10" db="EMBL/GenBank/DDBJ databases">
        <authorList>
            <person name="de Groot N.N."/>
        </authorList>
    </citation>
    <scope>NUCLEOTIDE SEQUENCE [LARGE SCALE GENOMIC DNA]</scope>
    <source>
        <strain evidence="12 13">DSM 26130</strain>
    </source>
</reference>
<sequence length="1144" mass="123566">MDKLYTTYPSFAQLMKLSVTQLLIAMLFVSTTWARLAHGQEVLDQHILIKTGSTNLKGALTLLERSTNVRFIYNPKEIQADQKVKLVSRSGTLKDFLTELLTPLHISYEVSGKQIALFKNPATGRSKSGENTGDEQELINQLSTREVADRPVSGRVTDGANSAGLPGVSVVLKGTRLGTITDREGNYRLTIPEQYVNATTTLVLSFIGYTTQELVIGNRTSIDVTLAVDDKQLNEVVVVGYGTVKKSDLTGAVAKVGETNIKATPIPSLDRAMQGRAAGVQVVTNSAAPGGSSTIRIRGSGSVNASNDPLYVIDGFPTTGLNSINTNDIESIEVLKDASATAIYGSRGSNGVVLVTTKRGKAGKTVISYDAYYGVQTVRRKIPLLNARQFADFVNEARVNGGGKPYFDGSTADQPLASSLGEGTDWQSQIFRAAPIQSHQLAASGGSEKSRYAISFGYFNQQGIILNSDFKRYTLRANLDNNLTSKLKAGLTIQGAYTTGSNAKTDVDGNNGGGATSSALSYAPNFPIYNADGSYYKNTGALNGYGVDNPLAVANEITNNNNTIRLLANAYLDYAIIEGLNFRTSFGTDLQSTKTNRYATRLSLAGSSLGGTASVETAQNVGWLNENTLNYTRQLAPKHNLNALLGYTIQGLGIEKVGANANTFTNDFALYNNLSAGSTLVAPTSEASDWRLISYLARINYGFDDRFLLTLTGRRDGSSRFGPNQKFGFFPSGALAWKMANEQWMKSLTALSDAKLRVSYGLSGNQEIGNYRYLGNISSTPYILGGTLNSGSYTSSIANPDLRWERNAQFDVGLDVGILNNRIQFTADYYIKTTSDLLFNVGVPTSSGFSTTLKNIGSVQNKGLELSLNTINVDKGGFRWTSEFNITFNQNKIQTLDGRQEFTTGTDAVIFATNVNPILLRVGSPLGNFYGRVVDGIFQNQADVDASAQKTAKPGDIRYKDLNGDGTINDNDRAIIGNANSKLFGGFNNTFSFRGFDLNIFVQGNSGNQILNYGTFDLLNLTGGNNQSARALDRWTPTNPSNEIPRANAAGGSRILSSFNVEDGSYLRFKNISLGYNLPRGLLDRLAISSAKIYVTAQNWITITKYTGYDPEVNRYGSSSLSQGLDYGGYPAAKTLLVGLNLKF</sequence>
<dbReference type="InterPro" id="IPR012910">
    <property type="entry name" value="Plug_dom"/>
</dbReference>
<comment type="similarity">
    <text evidence="8 9">Belongs to the TonB-dependent receptor family.</text>
</comment>
<dbReference type="SUPFAM" id="SSF56935">
    <property type="entry name" value="Porins"/>
    <property type="match status" value="1"/>
</dbReference>
<dbReference type="NCBIfam" id="TIGR04057">
    <property type="entry name" value="SusC_RagA_signa"/>
    <property type="match status" value="1"/>
</dbReference>
<dbReference type="NCBIfam" id="TIGR04056">
    <property type="entry name" value="OMP_RagA_SusC"/>
    <property type="match status" value="1"/>
</dbReference>
<feature type="domain" description="TonB-dependent receptor plug" evidence="11">
    <location>
        <begin position="246"/>
        <end position="352"/>
    </location>
</feature>
<evidence type="ECO:0000313" key="13">
    <source>
        <dbReference type="Proteomes" id="UP000198598"/>
    </source>
</evidence>
<dbReference type="InterPro" id="IPR023997">
    <property type="entry name" value="TonB-dep_OMP_SusC/RagA_CS"/>
</dbReference>
<dbReference type="InterPro" id="IPR008969">
    <property type="entry name" value="CarboxyPept-like_regulatory"/>
</dbReference>
<dbReference type="AlphaFoldDB" id="A0A1I2CGL3"/>
<dbReference type="InterPro" id="IPR037066">
    <property type="entry name" value="Plug_dom_sf"/>
</dbReference>
<keyword evidence="6 8" id="KW-0472">Membrane</keyword>
<dbReference type="InterPro" id="IPR023996">
    <property type="entry name" value="TonB-dep_OMP_SusC/RagA"/>
</dbReference>
<dbReference type="Pfam" id="PF07715">
    <property type="entry name" value="Plug"/>
    <property type="match status" value="1"/>
</dbReference>
<keyword evidence="2 8" id="KW-0813">Transport</keyword>
<comment type="subcellular location">
    <subcellularLocation>
        <location evidence="1 8">Cell outer membrane</location>
        <topology evidence="1 8">Multi-pass membrane protein</topology>
    </subcellularLocation>
</comment>
<proteinExistence type="inferred from homology"/>
<evidence type="ECO:0000256" key="8">
    <source>
        <dbReference type="PROSITE-ProRule" id="PRU01360"/>
    </source>
</evidence>
<evidence type="ECO:0000256" key="9">
    <source>
        <dbReference type="RuleBase" id="RU003357"/>
    </source>
</evidence>
<dbReference type="InterPro" id="IPR000531">
    <property type="entry name" value="Beta-barrel_TonB"/>
</dbReference>
<evidence type="ECO:0000256" key="4">
    <source>
        <dbReference type="ARBA" id="ARBA00022692"/>
    </source>
</evidence>
<dbReference type="Proteomes" id="UP000198598">
    <property type="component" value="Unassembled WGS sequence"/>
</dbReference>
<dbReference type="RefSeq" id="WP_245776807.1">
    <property type="nucleotide sequence ID" value="NZ_FOLQ01000017.1"/>
</dbReference>
<evidence type="ECO:0000259" key="11">
    <source>
        <dbReference type="Pfam" id="PF07715"/>
    </source>
</evidence>
<dbReference type="Pfam" id="PF13715">
    <property type="entry name" value="CarbopepD_reg_2"/>
    <property type="match status" value="1"/>
</dbReference>
<dbReference type="FunFam" id="2.170.130.10:FF:000008">
    <property type="entry name" value="SusC/RagA family TonB-linked outer membrane protein"/>
    <property type="match status" value="1"/>
</dbReference>
<evidence type="ECO:0000313" key="12">
    <source>
        <dbReference type="EMBL" id="SFE67265.1"/>
    </source>
</evidence>
<dbReference type="Pfam" id="PF00593">
    <property type="entry name" value="TonB_dep_Rec_b-barrel"/>
    <property type="match status" value="1"/>
</dbReference>
<evidence type="ECO:0000256" key="2">
    <source>
        <dbReference type="ARBA" id="ARBA00022448"/>
    </source>
</evidence>
<dbReference type="Gene3D" id="2.40.170.20">
    <property type="entry name" value="TonB-dependent receptor, beta-barrel domain"/>
    <property type="match status" value="1"/>
</dbReference>
<keyword evidence="13" id="KW-1185">Reference proteome</keyword>
<keyword evidence="4 8" id="KW-0812">Transmembrane</keyword>
<keyword evidence="3 8" id="KW-1134">Transmembrane beta strand</keyword>
<accession>A0A1I2CGL3</accession>
<dbReference type="PROSITE" id="PS52016">
    <property type="entry name" value="TONB_DEPENDENT_REC_3"/>
    <property type="match status" value="1"/>
</dbReference>